<name>A0A0A9A0B0_ARUDO</name>
<dbReference type="AlphaFoldDB" id="A0A0A9A0B0"/>
<protein>
    <submittedName>
        <fullName evidence="1">Uncharacterized protein</fullName>
    </submittedName>
</protein>
<proteinExistence type="predicted"/>
<reference evidence="1" key="2">
    <citation type="journal article" date="2015" name="Data Brief">
        <title>Shoot transcriptome of the giant reed, Arundo donax.</title>
        <authorList>
            <person name="Barrero R.A."/>
            <person name="Guerrero F.D."/>
            <person name="Moolhuijzen P."/>
            <person name="Goolsby J.A."/>
            <person name="Tidwell J."/>
            <person name="Bellgard S.E."/>
            <person name="Bellgard M.I."/>
        </authorList>
    </citation>
    <scope>NUCLEOTIDE SEQUENCE</scope>
    <source>
        <tissue evidence="1">Shoot tissue taken approximately 20 cm above the soil surface</tissue>
    </source>
</reference>
<accession>A0A0A9A0B0</accession>
<dbReference type="EMBL" id="GBRH01253379">
    <property type="protein sequence ID" value="JAD44516.1"/>
    <property type="molecule type" value="Transcribed_RNA"/>
</dbReference>
<evidence type="ECO:0000313" key="1">
    <source>
        <dbReference type="EMBL" id="JAD44516.1"/>
    </source>
</evidence>
<reference evidence="1" key="1">
    <citation type="submission" date="2014-09" db="EMBL/GenBank/DDBJ databases">
        <authorList>
            <person name="Magalhaes I.L.F."/>
            <person name="Oliveira U."/>
            <person name="Santos F.R."/>
            <person name="Vidigal T.H.D.A."/>
            <person name="Brescovit A.D."/>
            <person name="Santos A.J."/>
        </authorList>
    </citation>
    <scope>NUCLEOTIDE SEQUENCE</scope>
    <source>
        <tissue evidence="1">Shoot tissue taken approximately 20 cm above the soil surface</tissue>
    </source>
</reference>
<organism evidence="1">
    <name type="scientific">Arundo donax</name>
    <name type="common">Giant reed</name>
    <name type="synonym">Donax arundinaceus</name>
    <dbReference type="NCBI Taxonomy" id="35708"/>
    <lineage>
        <taxon>Eukaryota</taxon>
        <taxon>Viridiplantae</taxon>
        <taxon>Streptophyta</taxon>
        <taxon>Embryophyta</taxon>
        <taxon>Tracheophyta</taxon>
        <taxon>Spermatophyta</taxon>
        <taxon>Magnoliopsida</taxon>
        <taxon>Liliopsida</taxon>
        <taxon>Poales</taxon>
        <taxon>Poaceae</taxon>
        <taxon>PACMAD clade</taxon>
        <taxon>Arundinoideae</taxon>
        <taxon>Arundineae</taxon>
        <taxon>Arundo</taxon>
    </lineage>
</organism>
<sequence length="55" mass="5928">MSPATRPPSSGASSCDLCQKPKLGACTAVRSQAGMPSYRMLPRRCLATKLLLKYK</sequence>